<evidence type="ECO:0000313" key="4">
    <source>
        <dbReference type="EMBL" id="CAH0374556.1"/>
    </source>
</evidence>
<evidence type="ECO:0000259" key="3">
    <source>
        <dbReference type="Pfam" id="PF01549"/>
    </source>
</evidence>
<dbReference type="PRINTS" id="PR00069">
    <property type="entry name" value="ALDKETRDTASE"/>
</dbReference>
<feature type="domain" description="ShKT" evidence="3">
    <location>
        <begin position="21"/>
        <end position="46"/>
    </location>
</feature>
<organism evidence="4 5">
    <name type="scientific">Pelagomonas calceolata</name>
    <dbReference type="NCBI Taxonomy" id="35677"/>
    <lineage>
        <taxon>Eukaryota</taxon>
        <taxon>Sar</taxon>
        <taxon>Stramenopiles</taxon>
        <taxon>Ochrophyta</taxon>
        <taxon>Pelagophyceae</taxon>
        <taxon>Pelagomonadales</taxon>
        <taxon>Pelagomonadaceae</taxon>
        <taxon>Pelagomonas</taxon>
    </lineage>
</organism>
<dbReference type="InterPro" id="IPR036812">
    <property type="entry name" value="NAD(P)_OxRdtase_dom_sf"/>
</dbReference>
<feature type="domain" description="NADP-dependent oxidoreductase" evidence="2">
    <location>
        <begin position="278"/>
        <end position="549"/>
    </location>
</feature>
<feature type="chain" id="PRO_5035205711" description="NADP-dependent oxidoreductase domain-containing protein" evidence="1">
    <location>
        <begin position="18"/>
        <end position="577"/>
    </location>
</feature>
<dbReference type="InterPro" id="IPR023210">
    <property type="entry name" value="NADP_OxRdtase_dom"/>
</dbReference>
<comment type="caution">
    <text evidence="4">The sequence shown here is derived from an EMBL/GenBank/DDBJ whole genome shotgun (WGS) entry which is preliminary data.</text>
</comment>
<dbReference type="SUPFAM" id="SSF51430">
    <property type="entry name" value="NAD(P)-linked oxidoreductase"/>
    <property type="match status" value="1"/>
</dbReference>
<gene>
    <name evidence="4" type="ORF">PECAL_4P18480</name>
</gene>
<dbReference type="PANTHER" id="PTHR43827:SF8">
    <property type="entry name" value="ALDO_KETO REDUCTASE FAMILY PROTEIN"/>
    <property type="match status" value="1"/>
</dbReference>
<reference evidence="4" key="1">
    <citation type="submission" date="2021-11" db="EMBL/GenBank/DDBJ databases">
        <authorList>
            <consortium name="Genoscope - CEA"/>
            <person name="William W."/>
        </authorList>
    </citation>
    <scope>NUCLEOTIDE SEQUENCE</scope>
</reference>
<name>A0A8J2SPC6_9STRA</name>
<sequence>MRLLCIGLAALGARGAATPEKCEQWAREGECVKNHKFMLVECRAACASDARAPPSPEHDCRSWAEADECSKNVRFMNLHCAAACSHRWLWAPDARRALGLPVALPAAPPRRPAEAALFDGARLALDGHTALEERVAEFEGIVLRGELPSDVTLPEDDAGAAAAVAEQYALYAARLFRAVAPPDDANARRFAAATEEHTLAALDVHHDPRRLDWSLRELPRIAKNLRGAISALPASWEGKIVVEAAGAAETGVKSWWRGRKAQRTTVPLPRAGVELPVLGLGTCWLDEHESEASVGAALAWAAAHPAAPPVHIDSAEAYRNEAAVGRALAQSGGPGRAFLASKLSDRAHLSYDGAKARVAETLRFFGVETVDLYSLHSAFNFLNDAKARADLAGAWRALVELQKKGTLRALGVSNFNAVELRAFAEDPALGGIWVPDALQNKVDVYRRGEQEPGEDDVLAAAKELDIAVVAYSSLSGWPRGVGARADPLLRQLAARRGVDVPTLILRWHVDAGHAAIPRSRDAGHVAENLDALSRAREPLAPAERAAIDAIPHLVAGPRNRPATADAFRVRGGARPEL</sequence>
<dbReference type="Gene3D" id="3.20.20.100">
    <property type="entry name" value="NADP-dependent oxidoreductase domain"/>
    <property type="match status" value="1"/>
</dbReference>
<accession>A0A8J2SPC6</accession>
<dbReference type="InterPro" id="IPR003582">
    <property type="entry name" value="ShKT_dom"/>
</dbReference>
<keyword evidence="5" id="KW-1185">Reference proteome</keyword>
<dbReference type="AlphaFoldDB" id="A0A8J2SPC6"/>
<dbReference type="CDD" id="cd19071">
    <property type="entry name" value="AKR_AKR1-5-like"/>
    <property type="match status" value="1"/>
</dbReference>
<evidence type="ECO:0000256" key="1">
    <source>
        <dbReference type="SAM" id="SignalP"/>
    </source>
</evidence>
<dbReference type="OrthoDB" id="416253at2759"/>
<dbReference type="Pfam" id="PF01549">
    <property type="entry name" value="ShK"/>
    <property type="match status" value="2"/>
</dbReference>
<dbReference type="GO" id="GO:0016491">
    <property type="term" value="F:oxidoreductase activity"/>
    <property type="evidence" value="ECO:0007669"/>
    <property type="project" value="InterPro"/>
</dbReference>
<proteinExistence type="predicted"/>
<evidence type="ECO:0000259" key="2">
    <source>
        <dbReference type="Pfam" id="PF00248"/>
    </source>
</evidence>
<dbReference type="EMBL" id="CAKKNE010000004">
    <property type="protein sequence ID" value="CAH0374556.1"/>
    <property type="molecule type" value="Genomic_DNA"/>
</dbReference>
<feature type="domain" description="ShKT" evidence="3">
    <location>
        <begin position="57"/>
        <end position="85"/>
    </location>
</feature>
<dbReference type="Pfam" id="PF00248">
    <property type="entry name" value="Aldo_ket_red"/>
    <property type="match status" value="1"/>
</dbReference>
<evidence type="ECO:0000313" key="5">
    <source>
        <dbReference type="Proteomes" id="UP000789595"/>
    </source>
</evidence>
<keyword evidence="1" id="KW-0732">Signal</keyword>
<dbReference type="InterPro" id="IPR020471">
    <property type="entry name" value="AKR"/>
</dbReference>
<evidence type="ECO:0008006" key="6">
    <source>
        <dbReference type="Google" id="ProtNLM"/>
    </source>
</evidence>
<dbReference type="Proteomes" id="UP000789595">
    <property type="component" value="Unassembled WGS sequence"/>
</dbReference>
<feature type="signal peptide" evidence="1">
    <location>
        <begin position="1"/>
        <end position="17"/>
    </location>
</feature>
<protein>
    <recommendedName>
        <fullName evidence="6">NADP-dependent oxidoreductase domain-containing protein</fullName>
    </recommendedName>
</protein>
<dbReference type="PANTHER" id="PTHR43827">
    <property type="entry name" value="2,5-DIKETO-D-GLUCONIC ACID REDUCTASE"/>
    <property type="match status" value="1"/>
</dbReference>